<feature type="transmembrane region" description="Helical" evidence="1">
    <location>
        <begin position="451"/>
        <end position="475"/>
    </location>
</feature>
<feature type="transmembrane region" description="Helical" evidence="1">
    <location>
        <begin position="183"/>
        <end position="205"/>
    </location>
</feature>
<evidence type="ECO:0000256" key="1">
    <source>
        <dbReference type="SAM" id="Phobius"/>
    </source>
</evidence>
<organism evidence="2">
    <name type="scientific">Schlesneria paludicola</name>
    <dbReference type="NCBI Taxonomy" id="360056"/>
    <lineage>
        <taxon>Bacteria</taxon>
        <taxon>Pseudomonadati</taxon>
        <taxon>Planctomycetota</taxon>
        <taxon>Planctomycetia</taxon>
        <taxon>Planctomycetales</taxon>
        <taxon>Planctomycetaceae</taxon>
        <taxon>Schlesneria</taxon>
    </lineage>
</organism>
<feature type="transmembrane region" description="Helical" evidence="1">
    <location>
        <begin position="212"/>
        <end position="231"/>
    </location>
</feature>
<dbReference type="AlphaFoldDB" id="A0A7C4QQB9"/>
<name>A0A7C4QQB9_9PLAN</name>
<evidence type="ECO:0000313" key="2">
    <source>
        <dbReference type="EMBL" id="HGT39685.1"/>
    </source>
</evidence>
<comment type="caution">
    <text evidence="2">The sequence shown here is derived from an EMBL/GenBank/DDBJ whole genome shotgun (WGS) entry which is preliminary data.</text>
</comment>
<sequence length="724" mass="78808">MDALAAALWLTVTATVVGLAWNVARRLYPFDAVPQVVMHTVVLTWTWLVVGGCGLGACGWLSASSLGGGVLILAGTTYWLSRRCRDSEREADPPPTREEWSTWGRLVGWLVWGSVAAVGAGLVVNHGLLRFPDDWDTLMYHRPLIDLWLQSGSLYVPECAVWHTPGNNELWGLWWAAPFSGDFWVGLINIPAGLLLAIGTFEFAGRLGISRLLRHACALAAVGSYVVLLQMTNAKNDVAVAGLFVTGMAYGARALEEDRRRDVVFAGAALGLLAGVKYYALGYAGAAWLALITAWGLRKGGRAAVKWGMLLGAVMLVPAGYWYARNWWNTGAPLYPLGYSGKDAVEVASRLQGSLAGMSFLGSGRLELWERYVDAVWLEGGACQTAALLVLPCSLLWLMCSEVPSLRARRESESAGLRVGLVLAAVVSWLSFAATPFTVDPENNSLLRSTILVVRFSLVPQSLSVLALAIALSDVQSWVTQHIEGGAGNCAGGLLPWLFGATALWGFSRATIPMFDGEWLVLLLAIDAAVLLLGLCQLWIMVGRLPRTFTRLRTGGCLALGLGGMMAGTQWLSQGWHAGFARHYDLRFGTHAFSRLEALEPPLPSIAALPFRYYPFFGSRRQFRVHRPLRVMSLDYLLRYLAANRIDLIAVVHRGGSHPETVTSRRLVDWMGKQAGVFEKLESGNEFDLYQIDRERLAGYLGQAAAEETERAGEVSLTGQSPAG</sequence>
<keyword evidence="1" id="KW-1133">Transmembrane helix</keyword>
<feature type="transmembrane region" description="Helical" evidence="1">
    <location>
        <begin position="6"/>
        <end position="24"/>
    </location>
</feature>
<gene>
    <name evidence="2" type="ORF">ENS64_10555</name>
</gene>
<feature type="transmembrane region" description="Helical" evidence="1">
    <location>
        <begin position="106"/>
        <end position="129"/>
    </location>
</feature>
<feature type="transmembrane region" description="Helical" evidence="1">
    <location>
        <begin position="419"/>
        <end position="439"/>
    </location>
</feature>
<feature type="transmembrane region" description="Helical" evidence="1">
    <location>
        <begin position="63"/>
        <end position="80"/>
    </location>
</feature>
<protein>
    <recommendedName>
        <fullName evidence="3">Glycosyltransferase RgtA/B/C/D-like domain-containing protein</fullName>
    </recommendedName>
</protein>
<dbReference type="EMBL" id="DSVQ01000014">
    <property type="protein sequence ID" value="HGT39685.1"/>
    <property type="molecule type" value="Genomic_DNA"/>
</dbReference>
<feature type="transmembrane region" description="Helical" evidence="1">
    <location>
        <begin position="278"/>
        <end position="297"/>
    </location>
</feature>
<reference evidence="2" key="1">
    <citation type="journal article" date="2020" name="mSystems">
        <title>Genome- and Community-Level Interaction Insights into Carbon Utilization and Element Cycling Functions of Hydrothermarchaeota in Hydrothermal Sediment.</title>
        <authorList>
            <person name="Zhou Z."/>
            <person name="Liu Y."/>
            <person name="Xu W."/>
            <person name="Pan J."/>
            <person name="Luo Z.H."/>
            <person name="Li M."/>
        </authorList>
    </citation>
    <scope>NUCLEOTIDE SEQUENCE [LARGE SCALE GENOMIC DNA]</scope>
    <source>
        <strain evidence="2">SpSt-508</strain>
    </source>
</reference>
<feature type="transmembrane region" description="Helical" evidence="1">
    <location>
        <begin position="519"/>
        <end position="542"/>
    </location>
</feature>
<keyword evidence="1" id="KW-0812">Transmembrane</keyword>
<keyword evidence="1" id="KW-0472">Membrane</keyword>
<accession>A0A7C4QQB9</accession>
<feature type="transmembrane region" description="Helical" evidence="1">
    <location>
        <begin position="487"/>
        <end position="507"/>
    </location>
</feature>
<feature type="transmembrane region" description="Helical" evidence="1">
    <location>
        <begin position="304"/>
        <end position="324"/>
    </location>
</feature>
<proteinExistence type="predicted"/>
<evidence type="ECO:0008006" key="3">
    <source>
        <dbReference type="Google" id="ProtNLM"/>
    </source>
</evidence>
<feature type="transmembrane region" description="Helical" evidence="1">
    <location>
        <begin position="36"/>
        <end position="57"/>
    </location>
</feature>